<dbReference type="RefSeq" id="WP_145860160.1">
    <property type="nucleotide sequence ID" value="NZ_RPFW01000008.1"/>
</dbReference>
<evidence type="ECO:0000313" key="3">
    <source>
        <dbReference type="EMBL" id="TVZ00599.1"/>
    </source>
</evidence>
<evidence type="ECO:0000256" key="1">
    <source>
        <dbReference type="SAM" id="MobiDB-lite"/>
    </source>
</evidence>
<feature type="chain" id="PRO_5039685351" evidence="2">
    <location>
        <begin position="23"/>
        <end position="100"/>
    </location>
</feature>
<dbReference type="AlphaFoldDB" id="A0A6P2BNG0"/>
<keyword evidence="4" id="KW-1185">Reference proteome</keyword>
<feature type="region of interest" description="Disordered" evidence="1">
    <location>
        <begin position="50"/>
        <end position="72"/>
    </location>
</feature>
<comment type="caution">
    <text evidence="3">The sequence shown here is derived from an EMBL/GenBank/DDBJ whole genome shotgun (WGS) entry which is preliminary data.</text>
</comment>
<feature type="signal peptide" evidence="2">
    <location>
        <begin position="1"/>
        <end position="22"/>
    </location>
</feature>
<protein>
    <submittedName>
        <fullName evidence="3">Uncharacterized protein</fullName>
    </submittedName>
</protein>
<gene>
    <name evidence="3" type="ORF">EAS64_35025</name>
</gene>
<evidence type="ECO:0000256" key="2">
    <source>
        <dbReference type="SAM" id="SignalP"/>
    </source>
</evidence>
<reference evidence="3 4" key="1">
    <citation type="submission" date="2018-11" db="EMBL/GenBank/DDBJ databases">
        <title>Trebonia kvetii gen.nov., sp.nov., a novel acidophilic actinobacterium, and proposal of the new actinobacterial family Treboniaceae fam. nov.</title>
        <authorList>
            <person name="Rapoport D."/>
            <person name="Sagova-Mareckova M."/>
            <person name="Sedlacek I."/>
            <person name="Provaznik J."/>
            <person name="Kralova S."/>
            <person name="Pavlinic D."/>
            <person name="Benes V."/>
            <person name="Kopecky J."/>
        </authorList>
    </citation>
    <scope>NUCLEOTIDE SEQUENCE [LARGE SCALE GENOMIC DNA]</scope>
    <source>
        <strain evidence="3 4">15Tr583</strain>
    </source>
</reference>
<organism evidence="3 4">
    <name type="scientific">Trebonia kvetii</name>
    <dbReference type="NCBI Taxonomy" id="2480626"/>
    <lineage>
        <taxon>Bacteria</taxon>
        <taxon>Bacillati</taxon>
        <taxon>Actinomycetota</taxon>
        <taxon>Actinomycetes</taxon>
        <taxon>Streptosporangiales</taxon>
        <taxon>Treboniaceae</taxon>
        <taxon>Trebonia</taxon>
    </lineage>
</organism>
<accession>A0A6P2BNG0</accession>
<evidence type="ECO:0000313" key="4">
    <source>
        <dbReference type="Proteomes" id="UP000460272"/>
    </source>
</evidence>
<keyword evidence="2" id="KW-0732">Signal</keyword>
<proteinExistence type="predicted"/>
<dbReference type="Proteomes" id="UP000460272">
    <property type="component" value="Unassembled WGS sequence"/>
</dbReference>
<dbReference type="EMBL" id="RPFW01000008">
    <property type="protein sequence ID" value="TVZ00599.1"/>
    <property type="molecule type" value="Genomic_DNA"/>
</dbReference>
<name>A0A6P2BNG0_9ACTN</name>
<sequence>MGKKSRLMIMVVVIFLSALAGAASPAGVRAAGVGPVDLAARMLQTSELPPGFQPYKPMTGPGHTARLSGKRSAAFRCPRRRFPVNRTVMVQTPVNHDPRW</sequence>